<feature type="domain" description="PilZ" evidence="2">
    <location>
        <begin position="4"/>
        <end position="88"/>
    </location>
</feature>
<dbReference type="Pfam" id="PF07238">
    <property type="entry name" value="PilZ"/>
    <property type="match status" value="2"/>
</dbReference>
<reference evidence="3 4" key="1">
    <citation type="submission" date="2006-06" db="EMBL/GenBank/DDBJ databases">
        <authorList>
            <person name="Moran M.A."/>
            <person name="Ferriera S."/>
            <person name="Johnson J."/>
            <person name="Kravitz S."/>
            <person name="Beeson K."/>
            <person name="Sutton G."/>
            <person name="Rogers Y.-H."/>
            <person name="Friedman R."/>
            <person name="Frazier M."/>
            <person name="Venter J.C."/>
        </authorList>
    </citation>
    <scope>NUCLEOTIDE SEQUENCE [LARGE SCALE GENOMIC DNA]</scope>
    <source>
        <strain evidence="3 4">E-37</strain>
    </source>
</reference>
<evidence type="ECO:0000313" key="3">
    <source>
        <dbReference type="EMBL" id="EBA08750.1"/>
    </source>
</evidence>
<evidence type="ECO:0000313" key="4">
    <source>
        <dbReference type="Proteomes" id="UP000005713"/>
    </source>
</evidence>
<feature type="domain" description="PilZ" evidence="2">
    <location>
        <begin position="141"/>
        <end position="228"/>
    </location>
</feature>
<keyword evidence="4" id="KW-1185">Reference proteome</keyword>
<evidence type="ECO:0000259" key="2">
    <source>
        <dbReference type="Pfam" id="PF07238"/>
    </source>
</evidence>
<dbReference type="Gene3D" id="2.40.10.220">
    <property type="entry name" value="predicted glycosyltransferase like domains"/>
    <property type="match status" value="2"/>
</dbReference>
<comment type="caution">
    <text evidence="3">The sequence shown here is derived from an EMBL/GenBank/DDBJ whole genome shotgun (WGS) entry which is preliminary data.</text>
</comment>
<protein>
    <recommendedName>
        <fullName evidence="2">PilZ domain-containing protein</fullName>
    </recommendedName>
</protein>
<name>A3K1F4_SAGS3</name>
<dbReference type="SUPFAM" id="SSF141371">
    <property type="entry name" value="PilZ domain-like"/>
    <property type="match status" value="2"/>
</dbReference>
<accession>A3K1F4</accession>
<feature type="region of interest" description="Disordered" evidence="1">
    <location>
        <begin position="102"/>
        <end position="134"/>
    </location>
</feature>
<dbReference type="GO" id="GO:0035438">
    <property type="term" value="F:cyclic-di-GMP binding"/>
    <property type="evidence" value="ECO:0007669"/>
    <property type="project" value="InterPro"/>
</dbReference>
<evidence type="ECO:0000256" key="1">
    <source>
        <dbReference type="SAM" id="MobiDB-lite"/>
    </source>
</evidence>
<dbReference type="EMBL" id="AAYA01000004">
    <property type="protein sequence ID" value="EBA08750.1"/>
    <property type="molecule type" value="Genomic_DNA"/>
</dbReference>
<dbReference type="InterPro" id="IPR009875">
    <property type="entry name" value="PilZ_domain"/>
</dbReference>
<sequence>MSERRSSRIAINLRVIAIQDGLEIPGTVRNLSGGGIQMDLEAISSSAIRSSPLELEISGIGRFPARIVWRAANSLGAEFRISDSMRQLVKLRIAALVRELAKDSPGTSTETPTQTELPQSQEVSDPVDPPPIATAEEPAYLRRSQRVSVKVAARCLQDGYVIPCEILDISEGGARLRFDSLGIAGIRDAPLNLQIPGYGQFLAEFRWRHGFAAGAEFQLTDRQKELLSRRIGKTLRDGALPA</sequence>
<proteinExistence type="predicted"/>
<dbReference type="Proteomes" id="UP000005713">
    <property type="component" value="Unassembled WGS sequence"/>
</dbReference>
<feature type="compositionally biased region" description="Polar residues" evidence="1">
    <location>
        <begin position="105"/>
        <end position="123"/>
    </location>
</feature>
<organism evidence="3 4">
    <name type="scientific">Sagittula stellata (strain ATCC 700073 / DSM 11524 / E-37)</name>
    <dbReference type="NCBI Taxonomy" id="388399"/>
    <lineage>
        <taxon>Bacteria</taxon>
        <taxon>Pseudomonadati</taxon>
        <taxon>Pseudomonadota</taxon>
        <taxon>Alphaproteobacteria</taxon>
        <taxon>Rhodobacterales</taxon>
        <taxon>Roseobacteraceae</taxon>
        <taxon>Sagittula</taxon>
    </lineage>
</organism>
<gene>
    <name evidence="3" type="ORF">SSE37_03870</name>
</gene>
<dbReference type="AlphaFoldDB" id="A3K1F4"/>